<evidence type="ECO:0000256" key="3">
    <source>
        <dbReference type="ARBA" id="ARBA00007653"/>
    </source>
</evidence>
<dbReference type="EMBL" id="PEYM01000085">
    <property type="protein sequence ID" value="PIS29449.1"/>
    <property type="molecule type" value="Genomic_DNA"/>
</dbReference>
<dbReference type="Pfam" id="PF13932">
    <property type="entry name" value="SAM_GIDA_C"/>
    <property type="match status" value="1"/>
</dbReference>
<dbReference type="Proteomes" id="UP000231343">
    <property type="component" value="Unassembled WGS sequence"/>
</dbReference>
<dbReference type="PRINTS" id="PR00368">
    <property type="entry name" value="FADPNR"/>
</dbReference>
<dbReference type="PANTHER" id="PTHR11806">
    <property type="entry name" value="GLUCOSE INHIBITED DIVISION PROTEIN A"/>
    <property type="match status" value="1"/>
</dbReference>
<dbReference type="InterPro" id="IPR002218">
    <property type="entry name" value="MnmG-rel"/>
</dbReference>
<dbReference type="InterPro" id="IPR004416">
    <property type="entry name" value="MnmG"/>
</dbReference>
<keyword evidence="7 11" id="KW-0274">FAD</keyword>
<keyword evidence="8 11" id="KW-0520">NAD</keyword>
<evidence type="ECO:0000256" key="11">
    <source>
        <dbReference type="HAMAP-Rule" id="MF_00129"/>
    </source>
</evidence>
<proteinExistence type="inferred from homology"/>
<evidence type="ECO:0000256" key="10">
    <source>
        <dbReference type="ARBA" id="ARBA00031800"/>
    </source>
</evidence>
<dbReference type="GO" id="GO:0002098">
    <property type="term" value="P:tRNA wobble uridine modification"/>
    <property type="evidence" value="ECO:0007669"/>
    <property type="project" value="InterPro"/>
</dbReference>
<comment type="subunit">
    <text evidence="9 11">Homodimer. Heterotetramer of two MnmE and two MnmG subunits.</text>
</comment>
<dbReference type="InterPro" id="IPR020595">
    <property type="entry name" value="MnmG-rel_CS"/>
</dbReference>
<dbReference type="Gene3D" id="3.50.50.60">
    <property type="entry name" value="FAD/NAD(P)-binding domain"/>
    <property type="match status" value="2"/>
</dbReference>
<dbReference type="PANTHER" id="PTHR11806:SF0">
    <property type="entry name" value="PROTEIN MTO1 HOMOLOG, MITOCHONDRIAL"/>
    <property type="match status" value="1"/>
</dbReference>
<dbReference type="PRINTS" id="PR00411">
    <property type="entry name" value="PNDRDTASEI"/>
</dbReference>
<dbReference type="InterPro" id="IPR036188">
    <property type="entry name" value="FAD/NAD-bd_sf"/>
</dbReference>
<evidence type="ECO:0000256" key="7">
    <source>
        <dbReference type="ARBA" id="ARBA00022827"/>
    </source>
</evidence>
<evidence type="ECO:0000256" key="4">
    <source>
        <dbReference type="ARBA" id="ARBA00020461"/>
    </source>
</evidence>
<comment type="subcellular location">
    <subcellularLocation>
        <location evidence="11">Cytoplasm</location>
    </subcellularLocation>
</comment>
<protein>
    <recommendedName>
        <fullName evidence="4 11">tRNA uridine 5-carboxymethylaminomethyl modification enzyme MnmG</fullName>
    </recommendedName>
    <alternativeName>
        <fullName evidence="10 11">Glucose-inhibited division protein A</fullName>
    </alternativeName>
</protein>
<dbReference type="InterPro" id="IPR040131">
    <property type="entry name" value="MnmG_N"/>
</dbReference>
<feature type="binding site" evidence="11">
    <location>
        <begin position="17"/>
        <end position="22"/>
    </location>
    <ligand>
        <name>FAD</name>
        <dbReference type="ChEBI" id="CHEBI:57692"/>
    </ligand>
</feature>
<dbReference type="GO" id="GO:0030488">
    <property type="term" value="P:tRNA methylation"/>
    <property type="evidence" value="ECO:0007669"/>
    <property type="project" value="TreeGrafter"/>
</dbReference>
<dbReference type="PROSITE" id="PS01281">
    <property type="entry name" value="GIDA_2"/>
    <property type="match status" value="1"/>
</dbReference>
<comment type="caution">
    <text evidence="13">The sequence shown here is derived from an EMBL/GenBank/DDBJ whole genome shotgun (WGS) entry which is preliminary data.</text>
</comment>
<dbReference type="FunFam" id="3.50.50.60:FF:000002">
    <property type="entry name" value="tRNA uridine 5-carboxymethylaminomethyl modification enzyme MnmG"/>
    <property type="match status" value="1"/>
</dbReference>
<name>A0A2H0XZ85_UNCSA</name>
<comment type="function">
    <text evidence="2 11">NAD-binding protein involved in the addition of a carboxymethylaminomethyl (cmnm) group at the wobble position (U34) of certain tRNAs, forming tRNA-cmnm(5)s(2)U34.</text>
</comment>
<dbReference type="InterPro" id="IPR026904">
    <property type="entry name" value="MnmG_C"/>
</dbReference>
<dbReference type="GO" id="GO:0050660">
    <property type="term" value="F:flavin adenine dinucleotide binding"/>
    <property type="evidence" value="ECO:0007669"/>
    <property type="project" value="UniProtKB-UniRule"/>
</dbReference>
<dbReference type="InterPro" id="IPR044920">
    <property type="entry name" value="MnmG_C_subdom_sf"/>
</dbReference>
<dbReference type="SMART" id="SM01228">
    <property type="entry name" value="GIDA_assoc_3"/>
    <property type="match status" value="1"/>
</dbReference>
<dbReference type="NCBIfam" id="TIGR00136">
    <property type="entry name" value="mnmG_gidA"/>
    <property type="match status" value="1"/>
</dbReference>
<sequence length="608" mass="67457">MSSENIFPKEYDVIVIGAGHAGIEAALASARLGCQTLLLTMNVDTVAFMSCNPAIGGPAKSQLVREVDALGGQMGVVTDLTYLQMKMLNTNKGPAVHALRAQSDRKQYHRVMKQVLEAEPNLDLKHGLVEEILASGTRGQGSGVRTKLETIYYGKTVIVTTGTFLKGLIHTGMVHSEAGRLGEFPANSLSDNLSKLGLKLGRLKTGTPARINKRSIDFSKMQIQPGDEKIKYFSFIWEYQQYGLVPSPQPSTPSSLTPHTPHPQVPCYLTWTNEKTHQIIRDNLDRSPLFQKKIKGTGPRYCPSIEDKVVRFPEKESQQCFIEPTGRDTLEMYAQGLSTSLPADVQLKMLQTMPGLENVEIIRPGYAVEYDYIPASQLQYSLETKKIKGLFCAGQINGTSGYEEAAAQGIVAGINAAQQAKGLEPVTFGREESYIGTLIDDLITKDIDEPYRMLTSRSEYRLVLRQDNADLRLTEKGYHVGLIKDDRYQAFQKKKTAIEQALSSHLTPHPSSPEILEQIEISQKYEGYIRRQNEQIKRFKRQEDKKIPTELDFQGLHGLSKEARDKLTKLKPASIGQAARIAGVSPADISALLVHLFLAGRSQTPVIK</sequence>
<dbReference type="FunFam" id="1.10.150.570:FF:000001">
    <property type="entry name" value="tRNA uridine 5-carboxymethylaminomethyl modification enzyme MnmG"/>
    <property type="match status" value="1"/>
</dbReference>
<evidence type="ECO:0000256" key="6">
    <source>
        <dbReference type="ARBA" id="ARBA00022694"/>
    </source>
</evidence>
<gene>
    <name evidence="11" type="primary">mnmG</name>
    <name evidence="11" type="synonym">gidA</name>
    <name evidence="13" type="ORF">COT42_05330</name>
</gene>
<feature type="domain" description="tRNA uridine 5-carboxymethylaminomethyl modification enzyme C-terminal subdomain" evidence="12">
    <location>
        <begin position="523"/>
        <end position="594"/>
    </location>
</feature>
<keyword evidence="11" id="KW-0963">Cytoplasm</keyword>
<comment type="cofactor">
    <cofactor evidence="1 11">
        <name>FAD</name>
        <dbReference type="ChEBI" id="CHEBI:57692"/>
    </cofactor>
</comment>
<evidence type="ECO:0000313" key="13">
    <source>
        <dbReference type="EMBL" id="PIS29449.1"/>
    </source>
</evidence>
<dbReference type="InterPro" id="IPR047001">
    <property type="entry name" value="MnmG_C_subdom"/>
</dbReference>
<evidence type="ECO:0000256" key="8">
    <source>
        <dbReference type="ARBA" id="ARBA00023027"/>
    </source>
</evidence>
<dbReference type="Pfam" id="PF01134">
    <property type="entry name" value="GIDA"/>
    <property type="match status" value="1"/>
</dbReference>
<dbReference type="AlphaFoldDB" id="A0A2H0XZ85"/>
<evidence type="ECO:0000256" key="2">
    <source>
        <dbReference type="ARBA" id="ARBA00003717"/>
    </source>
</evidence>
<evidence type="ECO:0000256" key="1">
    <source>
        <dbReference type="ARBA" id="ARBA00001974"/>
    </source>
</evidence>
<keyword evidence="6 11" id="KW-0819">tRNA processing</keyword>
<evidence type="ECO:0000256" key="9">
    <source>
        <dbReference type="ARBA" id="ARBA00025948"/>
    </source>
</evidence>
<dbReference type="Gene3D" id="1.10.150.570">
    <property type="entry name" value="GidA associated domain, C-terminal subdomain"/>
    <property type="match status" value="1"/>
</dbReference>
<accession>A0A2H0XZ85</accession>
<feature type="binding site" evidence="11">
    <location>
        <begin position="298"/>
        <end position="312"/>
    </location>
    <ligand>
        <name>NAD(+)</name>
        <dbReference type="ChEBI" id="CHEBI:57540"/>
    </ligand>
</feature>
<keyword evidence="5 11" id="KW-0285">Flavoprotein</keyword>
<evidence type="ECO:0000259" key="12">
    <source>
        <dbReference type="SMART" id="SM01228"/>
    </source>
</evidence>
<dbReference type="HAMAP" id="MF_00129">
    <property type="entry name" value="MnmG_GidA"/>
    <property type="match status" value="1"/>
</dbReference>
<evidence type="ECO:0000313" key="14">
    <source>
        <dbReference type="Proteomes" id="UP000231343"/>
    </source>
</evidence>
<evidence type="ECO:0000256" key="5">
    <source>
        <dbReference type="ARBA" id="ARBA00022630"/>
    </source>
</evidence>
<dbReference type="Gene3D" id="1.10.10.1800">
    <property type="entry name" value="tRNA uridine 5-carboxymethylaminomethyl modification enzyme MnmG/GidA"/>
    <property type="match status" value="1"/>
</dbReference>
<dbReference type="GO" id="GO:0005829">
    <property type="term" value="C:cytosol"/>
    <property type="evidence" value="ECO:0007669"/>
    <property type="project" value="TreeGrafter"/>
</dbReference>
<organism evidence="13 14">
    <name type="scientific">Candidatus Saganbacteria bacterium CG08_land_8_20_14_0_20_45_16</name>
    <dbReference type="NCBI Taxonomy" id="2014293"/>
    <lineage>
        <taxon>Bacteria</taxon>
        <taxon>Bacillati</taxon>
        <taxon>Saganbacteria</taxon>
    </lineage>
</organism>
<comment type="caution">
    <text evidence="11">Lacks conserved residue(s) required for the propagation of feature annotation.</text>
</comment>
<reference evidence="13 14" key="1">
    <citation type="submission" date="2017-09" db="EMBL/GenBank/DDBJ databases">
        <title>Depth-based differentiation of microbial function through sediment-hosted aquifers and enrichment of novel symbionts in the deep terrestrial subsurface.</title>
        <authorList>
            <person name="Probst A.J."/>
            <person name="Ladd B."/>
            <person name="Jarett J.K."/>
            <person name="Geller-Mcgrath D.E."/>
            <person name="Sieber C.M."/>
            <person name="Emerson J.B."/>
            <person name="Anantharaman K."/>
            <person name="Thomas B.C."/>
            <person name="Malmstrom R."/>
            <person name="Stieglmeier M."/>
            <person name="Klingl A."/>
            <person name="Woyke T."/>
            <person name="Ryan C.M."/>
            <person name="Banfield J.F."/>
        </authorList>
    </citation>
    <scope>NUCLEOTIDE SEQUENCE [LARGE SCALE GENOMIC DNA]</scope>
    <source>
        <strain evidence="13">CG08_land_8_20_14_0_20_45_16</strain>
    </source>
</reference>
<dbReference type="PROSITE" id="PS01280">
    <property type="entry name" value="GIDA_1"/>
    <property type="match status" value="1"/>
</dbReference>
<comment type="similarity">
    <text evidence="3 11">Belongs to the MnmG family.</text>
</comment>
<dbReference type="SUPFAM" id="SSF51905">
    <property type="entry name" value="FAD/NAD(P)-binding domain"/>
    <property type="match status" value="1"/>
</dbReference>